<sequence length="264" mass="31116">MEKLKHTFMICAYGESPYLKACIESCVSQTLVEAGVSQVQLYTSTPNEYIEQLCKEYNISIFTLQGGGIGKDWNNALSFVETNYATIAHQDDVYVSDYGEAVFEAFEKQKQCNIVFTDYSEIDNEGNLRKRNINLYIKTFGLHMLSILPFKWYQRRIYAFGNFISCPAVSYNMDRLKDFKFDETLKMTLDWDAWERIMKKEGHIKYISKKLMFHRIHEDSETTNNTIDKTREIEEQVLFERYWGKSISKLIMKFYTFNQKSNNT</sequence>
<dbReference type="Gene3D" id="3.90.550.10">
    <property type="entry name" value="Spore Coat Polysaccharide Biosynthesis Protein SpsA, Chain A"/>
    <property type="match status" value="1"/>
</dbReference>
<evidence type="ECO:0000313" key="3">
    <source>
        <dbReference type="Proteomes" id="UP000094764"/>
    </source>
</evidence>
<dbReference type="Pfam" id="PF00535">
    <property type="entry name" value="Glycos_transf_2"/>
    <property type="match status" value="1"/>
</dbReference>
<dbReference type="GO" id="GO:0016758">
    <property type="term" value="F:hexosyltransferase activity"/>
    <property type="evidence" value="ECO:0007669"/>
    <property type="project" value="UniProtKB-ARBA"/>
</dbReference>
<evidence type="ECO:0000313" key="2">
    <source>
        <dbReference type="EMBL" id="OEG17170.1"/>
    </source>
</evidence>
<dbReference type="RefSeq" id="WP_069634492.1">
    <property type="nucleotide sequence ID" value="NZ_JXKZ01000002.1"/>
</dbReference>
<proteinExistence type="predicted"/>
<comment type="caution">
    <text evidence="2">The sequence shown here is derived from an EMBL/GenBank/DDBJ whole genome shotgun (WGS) entry which is preliminary data.</text>
</comment>
<gene>
    <name evidence="2" type="ORF">BCR23_03975</name>
</gene>
<dbReference type="PATRIC" id="fig|903983.4.peg.1392"/>
<keyword evidence="3" id="KW-1185">Reference proteome</keyword>
<reference evidence="3" key="1">
    <citation type="submission" date="2016-09" db="EMBL/GenBank/DDBJ databases">
        <authorList>
            <person name="Gulvik C.A."/>
        </authorList>
    </citation>
    <scope>NUCLEOTIDE SEQUENCE [LARGE SCALE GENOMIC DNA]</scope>
    <source>
        <strain evidence="3">LMG 26306</strain>
    </source>
</reference>
<dbReference type="SUPFAM" id="SSF53448">
    <property type="entry name" value="Nucleotide-diphospho-sugar transferases"/>
    <property type="match status" value="1"/>
</dbReference>
<dbReference type="CDD" id="cd00761">
    <property type="entry name" value="Glyco_tranf_GTA_type"/>
    <property type="match status" value="1"/>
</dbReference>
<keyword evidence="2" id="KW-0808">Transferase</keyword>
<evidence type="ECO:0000259" key="1">
    <source>
        <dbReference type="Pfam" id="PF00535"/>
    </source>
</evidence>
<accession>A0A1E5GXX1</accession>
<dbReference type="PANTHER" id="PTHR22916">
    <property type="entry name" value="GLYCOSYLTRANSFERASE"/>
    <property type="match status" value="1"/>
</dbReference>
<dbReference type="AlphaFoldDB" id="A0A1E5GXX1"/>
<dbReference type="OrthoDB" id="5986178at2"/>
<dbReference type="STRING" id="903983.BCR23_03975"/>
<feature type="domain" description="Glycosyltransferase 2-like" evidence="1">
    <location>
        <begin position="8"/>
        <end position="140"/>
    </location>
</feature>
<dbReference type="InterPro" id="IPR029044">
    <property type="entry name" value="Nucleotide-diphossugar_trans"/>
</dbReference>
<dbReference type="InterPro" id="IPR001173">
    <property type="entry name" value="Glyco_trans_2-like"/>
</dbReference>
<name>A0A1E5GXX1_9ENTE</name>
<organism evidence="2 3">
    <name type="scientific">Enterococcus quebecensis</name>
    <dbReference type="NCBI Taxonomy" id="903983"/>
    <lineage>
        <taxon>Bacteria</taxon>
        <taxon>Bacillati</taxon>
        <taxon>Bacillota</taxon>
        <taxon>Bacilli</taxon>
        <taxon>Lactobacillales</taxon>
        <taxon>Enterococcaceae</taxon>
        <taxon>Enterococcus</taxon>
    </lineage>
</organism>
<protein>
    <submittedName>
        <fullName evidence="2">Glycosyl transferase</fullName>
    </submittedName>
</protein>
<dbReference type="Proteomes" id="UP000094764">
    <property type="component" value="Unassembled WGS sequence"/>
</dbReference>
<dbReference type="PANTHER" id="PTHR22916:SF3">
    <property type="entry name" value="UDP-GLCNAC:BETAGAL BETA-1,3-N-ACETYLGLUCOSAMINYLTRANSFERASE-LIKE PROTEIN 1"/>
    <property type="match status" value="1"/>
</dbReference>
<dbReference type="EMBL" id="MIKB01000012">
    <property type="protein sequence ID" value="OEG17170.1"/>
    <property type="molecule type" value="Genomic_DNA"/>
</dbReference>